<protein>
    <submittedName>
        <fullName evidence="2">Uncharacterized protein</fullName>
    </submittedName>
</protein>
<evidence type="ECO:0000256" key="1">
    <source>
        <dbReference type="SAM" id="MobiDB-lite"/>
    </source>
</evidence>
<name>A0A553NLF2_9TELE</name>
<evidence type="ECO:0000313" key="3">
    <source>
        <dbReference type="Proteomes" id="UP000316079"/>
    </source>
</evidence>
<proteinExistence type="predicted"/>
<reference evidence="2 3" key="1">
    <citation type="journal article" date="2019" name="Sci. Data">
        <title>Hybrid genome assembly and annotation of Danionella translucida.</title>
        <authorList>
            <person name="Kadobianskyi M."/>
            <person name="Schulze L."/>
            <person name="Schuelke M."/>
            <person name="Judkewitz B."/>
        </authorList>
    </citation>
    <scope>NUCLEOTIDE SEQUENCE [LARGE SCALE GENOMIC DNA]</scope>
    <source>
        <strain evidence="2 3">Bolton</strain>
    </source>
</reference>
<feature type="compositionally biased region" description="Polar residues" evidence="1">
    <location>
        <begin position="143"/>
        <end position="163"/>
    </location>
</feature>
<organism evidence="2 3">
    <name type="scientific">Danionella cerebrum</name>
    <dbReference type="NCBI Taxonomy" id="2873325"/>
    <lineage>
        <taxon>Eukaryota</taxon>
        <taxon>Metazoa</taxon>
        <taxon>Chordata</taxon>
        <taxon>Craniata</taxon>
        <taxon>Vertebrata</taxon>
        <taxon>Euteleostomi</taxon>
        <taxon>Actinopterygii</taxon>
        <taxon>Neopterygii</taxon>
        <taxon>Teleostei</taxon>
        <taxon>Ostariophysi</taxon>
        <taxon>Cypriniformes</taxon>
        <taxon>Danionidae</taxon>
        <taxon>Danioninae</taxon>
        <taxon>Danionella</taxon>
    </lineage>
</organism>
<comment type="caution">
    <text evidence="2">The sequence shown here is derived from an EMBL/GenBank/DDBJ whole genome shotgun (WGS) entry which is preliminary data.</text>
</comment>
<gene>
    <name evidence="2" type="ORF">DNTS_026225</name>
</gene>
<feature type="compositionally biased region" description="Basic and acidic residues" evidence="1">
    <location>
        <begin position="26"/>
        <end position="39"/>
    </location>
</feature>
<feature type="compositionally biased region" description="Basic and acidic residues" evidence="1">
    <location>
        <begin position="66"/>
        <end position="83"/>
    </location>
</feature>
<accession>A0A553NLF2</accession>
<keyword evidence="3" id="KW-1185">Reference proteome</keyword>
<dbReference type="AlphaFoldDB" id="A0A553NLF2"/>
<sequence length="334" mass="36502">MSDTDASETAGAQLLPKPLLDGNPNEDDHLLSKDKDKFRMNPFSYIKKKKRTAPAPPKRSCSFGKTDVHMDRRGPSPDSRDDFSNGASFPNDSIDHLKLQASNSASNGAQSYPGQIFPSRKKGTATQPGGKLKSMLPSDEETMSNSKRFLKSSTPTLPPGSSRSEWKSLTLPRDIQSSHFDSGTFGGKPALPRKKGDSVLRGGALTPPPRLPKKNEDPSEEASESSALTPKVSCRPQNESSKNNSLQSELFKPNVLPPLRDETRPRRLKTSSEVPSQREREKAKFGKPKPAPPPPPVSNVKSGNPSRSPTFELQSEPKTKTPELNPMQSLTNPR</sequence>
<feature type="compositionally biased region" description="Polar residues" evidence="1">
    <location>
        <begin position="235"/>
        <end position="248"/>
    </location>
</feature>
<feature type="compositionally biased region" description="Low complexity" evidence="1">
    <location>
        <begin position="100"/>
        <end position="111"/>
    </location>
</feature>
<evidence type="ECO:0000313" key="2">
    <source>
        <dbReference type="EMBL" id="TRY66268.1"/>
    </source>
</evidence>
<dbReference type="EMBL" id="SRMA01026857">
    <property type="protein sequence ID" value="TRY66268.1"/>
    <property type="molecule type" value="Genomic_DNA"/>
</dbReference>
<dbReference type="STRING" id="623744.A0A553NLF2"/>
<feature type="region of interest" description="Disordered" evidence="1">
    <location>
        <begin position="1"/>
        <end position="334"/>
    </location>
</feature>
<dbReference type="OrthoDB" id="98077at2759"/>
<dbReference type="Proteomes" id="UP000316079">
    <property type="component" value="Unassembled WGS sequence"/>
</dbReference>